<dbReference type="InterPro" id="IPR016817">
    <property type="entry name" value="MannP-dilichol_defect-1"/>
</dbReference>
<evidence type="ECO:0000256" key="9">
    <source>
        <dbReference type="SAM" id="Phobius"/>
    </source>
</evidence>
<dbReference type="PANTHER" id="PTHR12226:SF2">
    <property type="entry name" value="MANNOSE-P-DOLICHOL UTILIZATION DEFECT 1 PROTEIN"/>
    <property type="match status" value="1"/>
</dbReference>
<gene>
    <name evidence="11" type="primary">LOC106817207</name>
</gene>
<comment type="subcellular location">
    <subcellularLocation>
        <location evidence="1 8">Membrane</location>
        <topology evidence="1 8">Multi-pass membrane protein</topology>
    </subcellularLocation>
</comment>
<feature type="transmembrane region" description="Helical" evidence="9">
    <location>
        <begin position="94"/>
        <end position="113"/>
    </location>
</feature>
<evidence type="ECO:0000313" key="10">
    <source>
        <dbReference type="Proteomes" id="UP000695022"/>
    </source>
</evidence>
<feature type="transmembrane region" description="Helical" evidence="9">
    <location>
        <begin position="145"/>
        <end position="163"/>
    </location>
</feature>
<comment type="similarity">
    <text evidence="7">Belongs to the MPDU1 (TC 2.A.43.3) family.</text>
</comment>
<dbReference type="GeneID" id="106817207"/>
<evidence type="ECO:0000256" key="2">
    <source>
        <dbReference type="ARBA" id="ARBA00022448"/>
    </source>
</evidence>
<keyword evidence="10" id="KW-1185">Reference proteome</keyword>
<proteinExistence type="inferred from homology"/>
<dbReference type="SMART" id="SM00679">
    <property type="entry name" value="CTNS"/>
    <property type="match status" value="2"/>
</dbReference>
<evidence type="ECO:0000256" key="8">
    <source>
        <dbReference type="PIRNR" id="PIRNR023381"/>
    </source>
</evidence>
<name>A0ABM1EYT7_PRICU</name>
<feature type="transmembrane region" description="Helical" evidence="9">
    <location>
        <begin position="175"/>
        <end position="194"/>
    </location>
</feature>
<keyword evidence="4" id="KW-0677">Repeat</keyword>
<dbReference type="Gene3D" id="1.20.1280.290">
    <property type="match status" value="2"/>
</dbReference>
<feature type="transmembrane region" description="Helical" evidence="9">
    <location>
        <begin position="119"/>
        <end position="138"/>
    </location>
</feature>
<organism evidence="10 11">
    <name type="scientific">Priapulus caudatus</name>
    <name type="common">Priapulid worm</name>
    <dbReference type="NCBI Taxonomy" id="37621"/>
    <lineage>
        <taxon>Eukaryota</taxon>
        <taxon>Metazoa</taxon>
        <taxon>Ecdysozoa</taxon>
        <taxon>Scalidophora</taxon>
        <taxon>Priapulida</taxon>
        <taxon>Priapulimorpha</taxon>
        <taxon>Priapulimorphida</taxon>
        <taxon>Priapulidae</taxon>
        <taxon>Priapulus</taxon>
    </lineage>
</organism>
<dbReference type="Proteomes" id="UP000695022">
    <property type="component" value="Unplaced"/>
</dbReference>
<keyword evidence="6 8" id="KW-0472">Membrane</keyword>
<accession>A0ABM1EYT7</accession>
<evidence type="ECO:0000256" key="7">
    <source>
        <dbReference type="ARBA" id="ARBA00038475"/>
    </source>
</evidence>
<reference evidence="11" key="1">
    <citation type="submission" date="2025-08" db="UniProtKB">
        <authorList>
            <consortium name="RefSeq"/>
        </authorList>
    </citation>
    <scope>IDENTIFICATION</scope>
</reference>
<dbReference type="Pfam" id="PF04193">
    <property type="entry name" value="PQ-loop"/>
    <property type="match status" value="1"/>
</dbReference>
<dbReference type="RefSeq" id="XP_014677358.1">
    <property type="nucleotide sequence ID" value="XM_014821872.1"/>
</dbReference>
<evidence type="ECO:0000256" key="6">
    <source>
        <dbReference type="ARBA" id="ARBA00023136"/>
    </source>
</evidence>
<feature type="transmembrane region" description="Helical" evidence="9">
    <location>
        <begin position="206"/>
        <end position="227"/>
    </location>
</feature>
<evidence type="ECO:0000256" key="4">
    <source>
        <dbReference type="ARBA" id="ARBA00022737"/>
    </source>
</evidence>
<evidence type="ECO:0000256" key="3">
    <source>
        <dbReference type="ARBA" id="ARBA00022692"/>
    </source>
</evidence>
<protein>
    <recommendedName>
        <fullName evidence="8">Solute carrier family 66 member 3</fullName>
    </recommendedName>
</protein>
<evidence type="ECO:0000256" key="5">
    <source>
        <dbReference type="ARBA" id="ARBA00022989"/>
    </source>
</evidence>
<evidence type="ECO:0000256" key="1">
    <source>
        <dbReference type="ARBA" id="ARBA00004141"/>
    </source>
</evidence>
<dbReference type="PIRSF" id="PIRSF023381">
    <property type="entry name" value="MannP-dilichol_defect-1p"/>
    <property type="match status" value="1"/>
</dbReference>
<feature type="transmembrane region" description="Helical" evidence="9">
    <location>
        <begin position="37"/>
        <end position="55"/>
    </location>
</feature>
<keyword evidence="2" id="KW-0813">Transport</keyword>
<keyword evidence="5 8" id="KW-1133">Transmembrane helix</keyword>
<sequence length="239" mass="26152">METFVKDFLLTEQCFDEFFVKANFLHVACLKMLISKCLGYLIILGAVIVKLPQIIKIWSAKSGEGVSFLSQSLELAAVTATVSYSFANKFPFSAWGEGFFLILQTCTICVLVLHYGGKLGIAVVFMLAYSAVLSLMLSGLVPINILWIFQSCNIAIVIGSKLVQILSSYNNGGTGQLSVITFSLLFLGSIARIFTSIQETGDNLIILIYVLATTLNGVIFGQVLYYWNAPVPSTKTKIQ</sequence>
<dbReference type="InterPro" id="IPR006603">
    <property type="entry name" value="PQ-loop_rpt"/>
</dbReference>
<keyword evidence="3 8" id="KW-0812">Transmembrane</keyword>
<dbReference type="PANTHER" id="PTHR12226">
    <property type="entry name" value="MANNOSE-P-DOLICHOL UTILIZATION DEFECT 1 LEC35 -RELATED"/>
    <property type="match status" value="1"/>
</dbReference>
<evidence type="ECO:0000313" key="11">
    <source>
        <dbReference type="RefSeq" id="XP_014677358.1"/>
    </source>
</evidence>